<dbReference type="PRINTS" id="PR00032">
    <property type="entry name" value="HTHARAC"/>
</dbReference>
<keyword evidence="6" id="KW-1185">Reference proteome</keyword>
<keyword evidence="1" id="KW-0805">Transcription regulation</keyword>
<dbReference type="Pfam" id="PF12833">
    <property type="entry name" value="HTH_18"/>
    <property type="match status" value="1"/>
</dbReference>
<dbReference type="InterPro" id="IPR009057">
    <property type="entry name" value="Homeodomain-like_sf"/>
</dbReference>
<dbReference type="InterPro" id="IPR020449">
    <property type="entry name" value="Tscrpt_reg_AraC-type_HTH"/>
</dbReference>
<dbReference type="Proteomes" id="UP000540698">
    <property type="component" value="Unassembled WGS sequence"/>
</dbReference>
<dbReference type="GO" id="GO:0003700">
    <property type="term" value="F:DNA-binding transcription factor activity"/>
    <property type="evidence" value="ECO:0007669"/>
    <property type="project" value="InterPro"/>
</dbReference>
<dbReference type="PROSITE" id="PS01124">
    <property type="entry name" value="HTH_ARAC_FAMILY_2"/>
    <property type="match status" value="1"/>
</dbReference>
<reference evidence="5 6" key="1">
    <citation type="submission" date="2020-04" db="EMBL/GenBank/DDBJ databases">
        <title>MicrobeNet Type strains.</title>
        <authorList>
            <person name="Nicholson A.C."/>
        </authorList>
    </citation>
    <scope>NUCLEOTIDE SEQUENCE [LARGE SCALE GENOMIC DNA]</scope>
    <source>
        <strain evidence="5 6">DSM 44956</strain>
    </source>
</reference>
<evidence type="ECO:0000313" key="6">
    <source>
        <dbReference type="Proteomes" id="UP000540698"/>
    </source>
</evidence>
<dbReference type="InterPro" id="IPR018060">
    <property type="entry name" value="HTH_AraC"/>
</dbReference>
<dbReference type="PANTHER" id="PTHR46796:SF13">
    <property type="entry name" value="HTH-TYPE TRANSCRIPTIONAL ACTIVATOR RHAS"/>
    <property type="match status" value="1"/>
</dbReference>
<evidence type="ECO:0000259" key="4">
    <source>
        <dbReference type="PROSITE" id="PS01124"/>
    </source>
</evidence>
<dbReference type="Gene3D" id="1.10.10.60">
    <property type="entry name" value="Homeodomain-like"/>
    <property type="match status" value="2"/>
</dbReference>
<gene>
    <name evidence="5" type="ORF">HGB38_22050</name>
</gene>
<dbReference type="PANTHER" id="PTHR46796">
    <property type="entry name" value="HTH-TYPE TRANSCRIPTIONAL ACTIVATOR RHAS-RELATED"/>
    <property type="match status" value="1"/>
</dbReference>
<keyword evidence="3" id="KW-0804">Transcription</keyword>
<protein>
    <submittedName>
        <fullName evidence="5">AraC family transcriptional regulator</fullName>
    </submittedName>
</protein>
<comment type="caution">
    <text evidence="5">The sequence shown here is derived from an EMBL/GenBank/DDBJ whole genome shotgun (WGS) entry which is preliminary data.</text>
</comment>
<organism evidence="5 6">
    <name type="scientific">Nocardia gamkensis</name>
    <dbReference type="NCBI Taxonomy" id="352869"/>
    <lineage>
        <taxon>Bacteria</taxon>
        <taxon>Bacillati</taxon>
        <taxon>Actinomycetota</taxon>
        <taxon>Actinomycetes</taxon>
        <taxon>Mycobacteriales</taxon>
        <taxon>Nocardiaceae</taxon>
        <taxon>Nocardia</taxon>
    </lineage>
</organism>
<feature type="domain" description="HTH araC/xylS-type" evidence="4">
    <location>
        <begin position="200"/>
        <end position="298"/>
    </location>
</feature>
<dbReference type="InterPro" id="IPR050204">
    <property type="entry name" value="AraC_XylS_family_regulators"/>
</dbReference>
<dbReference type="Pfam" id="PF12852">
    <property type="entry name" value="Cupin_6"/>
    <property type="match status" value="1"/>
</dbReference>
<dbReference type="AlphaFoldDB" id="A0A7X6L6R8"/>
<keyword evidence="2" id="KW-0238">DNA-binding</keyword>
<evidence type="ECO:0000313" key="5">
    <source>
        <dbReference type="EMBL" id="NKY28878.1"/>
    </source>
</evidence>
<accession>A0A7X6L6R8</accession>
<name>A0A7X6L6R8_9NOCA</name>
<evidence type="ECO:0000256" key="3">
    <source>
        <dbReference type="ARBA" id="ARBA00023163"/>
    </source>
</evidence>
<dbReference type="SMART" id="SM00342">
    <property type="entry name" value="HTH_ARAC"/>
    <property type="match status" value="1"/>
</dbReference>
<evidence type="ECO:0000256" key="1">
    <source>
        <dbReference type="ARBA" id="ARBA00023015"/>
    </source>
</evidence>
<dbReference type="EMBL" id="JAAXOS010000010">
    <property type="protein sequence ID" value="NKY28878.1"/>
    <property type="molecule type" value="Genomic_DNA"/>
</dbReference>
<dbReference type="SUPFAM" id="SSF46689">
    <property type="entry name" value="Homeodomain-like"/>
    <property type="match status" value="2"/>
</dbReference>
<dbReference type="GO" id="GO:0043565">
    <property type="term" value="F:sequence-specific DNA binding"/>
    <property type="evidence" value="ECO:0007669"/>
    <property type="project" value="InterPro"/>
</dbReference>
<dbReference type="InterPro" id="IPR032783">
    <property type="entry name" value="AraC_lig"/>
</dbReference>
<sequence>MDVLSDALAAMRTGRTRAARTDVRAPWGLRFSAVTGTTFHVVLSGTCWLLADGTQPLALSPGDVVFLRTGSSHALADSPHTPLIDFAPERSEPDSPIGHVRVDGTGAQSILLCGAYQLDRTRPHPLMKELPVFLHLPAGNAELGHLVGLLATEFDQDRPGRDGIVPPLVDAMLLYILRTWADQRTDAPGWARALADRAVGQALRDMHTHPAAPWTVEQLAARNGLSRSVFAQRFTALVGEPPVSYLTWWRMTTAGRMLRESDAPLRNVAAQVGYSSEFAFAKAFKRAYGVAPGTYRRSGMIDIPSVPTLTLA</sequence>
<proteinExistence type="predicted"/>
<evidence type="ECO:0000256" key="2">
    <source>
        <dbReference type="ARBA" id="ARBA00023125"/>
    </source>
</evidence>